<evidence type="ECO:0000313" key="2">
    <source>
        <dbReference type="Proteomes" id="UP000478052"/>
    </source>
</evidence>
<gene>
    <name evidence="1" type="ORF">FWK35_00034882</name>
</gene>
<dbReference type="OrthoDB" id="7554869at2759"/>
<name>A0A6G0VKC4_APHCR</name>
<dbReference type="Proteomes" id="UP000478052">
    <property type="component" value="Unassembled WGS sequence"/>
</dbReference>
<keyword evidence="2" id="KW-1185">Reference proteome</keyword>
<protein>
    <submittedName>
        <fullName evidence="1">Uncharacterized protein</fullName>
    </submittedName>
</protein>
<dbReference type="EMBL" id="VUJU01015737">
    <property type="protein sequence ID" value="KAF0692280.1"/>
    <property type="molecule type" value="Genomic_DNA"/>
</dbReference>
<comment type="caution">
    <text evidence="1">The sequence shown here is derived from an EMBL/GenBank/DDBJ whole genome shotgun (WGS) entry which is preliminary data.</text>
</comment>
<dbReference type="AlphaFoldDB" id="A0A6G0VKC4"/>
<reference evidence="1 2" key="1">
    <citation type="submission" date="2019-08" db="EMBL/GenBank/DDBJ databases">
        <title>Whole genome of Aphis craccivora.</title>
        <authorList>
            <person name="Voronova N.V."/>
            <person name="Shulinski R.S."/>
            <person name="Bandarenka Y.V."/>
            <person name="Zhorov D.G."/>
            <person name="Warner D."/>
        </authorList>
    </citation>
    <scope>NUCLEOTIDE SEQUENCE [LARGE SCALE GENOMIC DNA]</scope>
    <source>
        <strain evidence="1">180601</strain>
        <tissue evidence="1">Whole Body</tissue>
    </source>
</reference>
<proteinExistence type="predicted"/>
<organism evidence="1 2">
    <name type="scientific">Aphis craccivora</name>
    <name type="common">Cowpea aphid</name>
    <dbReference type="NCBI Taxonomy" id="307492"/>
    <lineage>
        <taxon>Eukaryota</taxon>
        <taxon>Metazoa</taxon>
        <taxon>Ecdysozoa</taxon>
        <taxon>Arthropoda</taxon>
        <taxon>Hexapoda</taxon>
        <taxon>Insecta</taxon>
        <taxon>Pterygota</taxon>
        <taxon>Neoptera</taxon>
        <taxon>Paraneoptera</taxon>
        <taxon>Hemiptera</taxon>
        <taxon>Sternorrhyncha</taxon>
        <taxon>Aphidomorpha</taxon>
        <taxon>Aphidoidea</taxon>
        <taxon>Aphididae</taxon>
        <taxon>Aphidini</taxon>
        <taxon>Aphis</taxon>
        <taxon>Aphis</taxon>
    </lineage>
</organism>
<feature type="non-terminal residue" evidence="1">
    <location>
        <position position="130"/>
    </location>
</feature>
<evidence type="ECO:0000313" key="1">
    <source>
        <dbReference type="EMBL" id="KAF0692280.1"/>
    </source>
</evidence>
<accession>A0A6G0VKC4</accession>
<sequence>MMQNCNISDNLLNPNFKENLNNSSTSIICDKLRHWILQYKISHYGVYSLLGILRSEGIKVPKDENIDGLPITKSSKSQLWPILISVLNFNRILSENVIPIGIIHGYKKPCSIEEYLNSFYAMLRLRVFYL</sequence>